<feature type="region of interest" description="Disordered" evidence="1">
    <location>
        <begin position="1"/>
        <end position="21"/>
    </location>
</feature>
<dbReference type="RefSeq" id="WP_208129866.1">
    <property type="nucleotide sequence ID" value="NZ_BAABGQ010000006.1"/>
</dbReference>
<dbReference type="SUPFAM" id="SSF52540">
    <property type="entry name" value="P-loop containing nucleoside triphosphate hydrolases"/>
    <property type="match status" value="1"/>
</dbReference>
<reference evidence="3" key="1">
    <citation type="journal article" date="2019" name="Int. J. Syst. Evol. Microbiol.">
        <title>The Global Catalogue of Microorganisms (GCM) 10K type strain sequencing project: providing services to taxonomists for standard genome sequencing and annotation.</title>
        <authorList>
            <consortium name="The Broad Institute Genomics Platform"/>
            <consortium name="The Broad Institute Genome Sequencing Center for Infectious Disease"/>
            <person name="Wu L."/>
            <person name="Ma J."/>
        </authorList>
    </citation>
    <scope>NUCLEOTIDE SEQUENCE [LARGE SCALE GENOMIC DNA]</scope>
    <source>
        <strain evidence="3">JCM 17841</strain>
    </source>
</reference>
<name>A0ABP8QHF0_9BACT</name>
<dbReference type="InterPro" id="IPR027417">
    <property type="entry name" value="P-loop_NTPase"/>
</dbReference>
<feature type="compositionally biased region" description="Polar residues" evidence="1">
    <location>
        <begin position="359"/>
        <end position="371"/>
    </location>
</feature>
<evidence type="ECO:0000256" key="1">
    <source>
        <dbReference type="SAM" id="MobiDB-lite"/>
    </source>
</evidence>
<protein>
    <recommendedName>
        <fullName evidence="4">SF4 helicase domain-containing protein</fullName>
    </recommendedName>
</protein>
<dbReference type="Gene3D" id="3.40.50.300">
    <property type="entry name" value="P-loop containing nucleotide triphosphate hydrolases"/>
    <property type="match status" value="1"/>
</dbReference>
<organism evidence="2 3">
    <name type="scientific">Hymenobacter ginsengisoli</name>
    <dbReference type="NCBI Taxonomy" id="1051626"/>
    <lineage>
        <taxon>Bacteria</taxon>
        <taxon>Pseudomonadati</taxon>
        <taxon>Bacteroidota</taxon>
        <taxon>Cytophagia</taxon>
        <taxon>Cytophagales</taxon>
        <taxon>Hymenobacteraceae</taxon>
        <taxon>Hymenobacter</taxon>
    </lineage>
</organism>
<accession>A0ABP8QHF0</accession>
<comment type="caution">
    <text evidence="2">The sequence shown here is derived from an EMBL/GenBank/DDBJ whole genome shotgun (WGS) entry which is preliminary data.</text>
</comment>
<gene>
    <name evidence="2" type="ORF">GCM10023172_27520</name>
</gene>
<sequence>MGLTDGLGQYTTGGEAPPPKIAPASALLQLDDLTWQRMEHAYHHGLPKGETCHIDALDPHFKWMPGYLNVWTGWMNEGKTEWVYQMLLLRAVLAGKKSAIYSPENMPEEHIYNQLIHSLTGQNPDRDWRNCLALHRYKLARDFVREFFVVVHPGRGQGRTPADLLRYFEAAVAKCGVSHCLLDPWNKADHAALGSMGGYEPYLVHTLGMLTDWSIDTGQSLTITAHPRQLPDMKHGQARPIPDSSHIAGGQTWENMAHIVATYYRPWKHLGSNHPLFSEVAIYVHKVKSAKLVGVRGSIGDGSENPDTRINYRWETGRYYFNGASPLDCRAAEECYLSDEELRARDDLRAGTVATQATSDYQPHTLRTASPNAFDEGQPTDELPVGWHPNGRPITLPKSAKV</sequence>
<dbReference type="PANTHER" id="PTHR12873">
    <property type="entry name" value="T7-LIKE MITOCHONDRIAL DNA HELICASE"/>
    <property type="match status" value="1"/>
</dbReference>
<dbReference type="PANTHER" id="PTHR12873:SF6">
    <property type="entry name" value="TOPRIM DOMAIN-CONTAINING PROTEIN"/>
    <property type="match status" value="1"/>
</dbReference>
<evidence type="ECO:0008006" key="4">
    <source>
        <dbReference type="Google" id="ProtNLM"/>
    </source>
</evidence>
<dbReference type="Proteomes" id="UP001501243">
    <property type="component" value="Unassembled WGS sequence"/>
</dbReference>
<dbReference type="InterPro" id="IPR027032">
    <property type="entry name" value="Twinkle-like"/>
</dbReference>
<dbReference type="EMBL" id="BAABGQ010000006">
    <property type="protein sequence ID" value="GAA4503146.1"/>
    <property type="molecule type" value="Genomic_DNA"/>
</dbReference>
<evidence type="ECO:0000313" key="3">
    <source>
        <dbReference type="Proteomes" id="UP001501243"/>
    </source>
</evidence>
<feature type="region of interest" description="Disordered" evidence="1">
    <location>
        <begin position="359"/>
        <end position="402"/>
    </location>
</feature>
<evidence type="ECO:0000313" key="2">
    <source>
        <dbReference type="EMBL" id="GAA4503146.1"/>
    </source>
</evidence>
<proteinExistence type="predicted"/>
<keyword evidence="3" id="KW-1185">Reference proteome</keyword>